<reference evidence="2" key="2">
    <citation type="submission" date="2019-10" db="EMBL/GenBank/DDBJ databases">
        <title>Conservation and host-specific expression of non-tandemly repeated heterogenous ribosome RNA gene in arbuscular mycorrhizal fungi.</title>
        <authorList>
            <person name="Maeda T."/>
            <person name="Kobayashi Y."/>
            <person name="Nakagawa T."/>
            <person name="Ezawa T."/>
            <person name="Yamaguchi K."/>
            <person name="Bino T."/>
            <person name="Nishimoto Y."/>
            <person name="Shigenobu S."/>
            <person name="Kawaguchi M."/>
        </authorList>
    </citation>
    <scope>NUCLEOTIDE SEQUENCE</scope>
    <source>
        <strain evidence="2">HR1</strain>
    </source>
</reference>
<keyword evidence="3" id="KW-1185">Reference proteome</keyword>
<accession>A0A2Z6QDC6</accession>
<name>A0A2Z6QDC6_9GLOM</name>
<dbReference type="AlphaFoldDB" id="A0A2Z6QDC6"/>
<dbReference type="EMBL" id="BLAL01000054">
    <property type="protein sequence ID" value="GES81288.1"/>
    <property type="molecule type" value="Genomic_DNA"/>
</dbReference>
<sequence length="149" mass="16950">MIYSELSEFLSDAPAPYYCEFKASDIGQCPYKICDDSVSPRHFLGVNNANEIEAILSDREGHFLHEFIDEDGPLCPIIDFDLPHEVFDTIEPKLMCKEILDSLILAFRKTCLEIYLKWDPKTIVIASSSNAKKISYHISTFGIRLSNIV</sequence>
<dbReference type="Proteomes" id="UP000247702">
    <property type="component" value="Unassembled WGS sequence"/>
</dbReference>
<evidence type="ECO:0000313" key="1">
    <source>
        <dbReference type="EMBL" id="GBB87535.1"/>
    </source>
</evidence>
<evidence type="ECO:0000313" key="2">
    <source>
        <dbReference type="EMBL" id="GES81288.1"/>
    </source>
</evidence>
<reference evidence="1 3" key="1">
    <citation type="submission" date="2017-11" db="EMBL/GenBank/DDBJ databases">
        <title>The genome of Rhizophagus clarus HR1 reveals common genetic basis of auxotrophy among arbuscular mycorrhizal fungi.</title>
        <authorList>
            <person name="Kobayashi Y."/>
        </authorList>
    </citation>
    <scope>NUCLEOTIDE SEQUENCE [LARGE SCALE GENOMIC DNA]</scope>
    <source>
        <strain evidence="1 3">HR1</strain>
    </source>
</reference>
<dbReference type="Proteomes" id="UP000615446">
    <property type="component" value="Unassembled WGS sequence"/>
</dbReference>
<dbReference type="EMBL" id="BEXD01000446">
    <property type="protein sequence ID" value="GBB87535.1"/>
    <property type="molecule type" value="Genomic_DNA"/>
</dbReference>
<organism evidence="1 3">
    <name type="scientific">Rhizophagus clarus</name>
    <dbReference type="NCBI Taxonomy" id="94130"/>
    <lineage>
        <taxon>Eukaryota</taxon>
        <taxon>Fungi</taxon>
        <taxon>Fungi incertae sedis</taxon>
        <taxon>Mucoromycota</taxon>
        <taxon>Glomeromycotina</taxon>
        <taxon>Glomeromycetes</taxon>
        <taxon>Glomerales</taxon>
        <taxon>Glomeraceae</taxon>
        <taxon>Rhizophagus</taxon>
    </lineage>
</organism>
<dbReference type="OrthoDB" id="2399551at2759"/>
<gene>
    <name evidence="2" type="ORF">RCL2_000853900</name>
    <name evidence="1" type="ORF">RclHR1_00140039</name>
</gene>
<comment type="caution">
    <text evidence="1">The sequence shown here is derived from an EMBL/GenBank/DDBJ whole genome shotgun (WGS) entry which is preliminary data.</text>
</comment>
<evidence type="ECO:0000313" key="3">
    <source>
        <dbReference type="Proteomes" id="UP000247702"/>
    </source>
</evidence>
<proteinExistence type="predicted"/>
<protein>
    <submittedName>
        <fullName evidence="1">Uncharacterized protein</fullName>
    </submittedName>
</protein>